<evidence type="ECO:0000256" key="1">
    <source>
        <dbReference type="PROSITE-ProRule" id="PRU00023"/>
    </source>
</evidence>
<protein>
    <submittedName>
        <fullName evidence="2">Uncharacterized protein</fullName>
    </submittedName>
</protein>
<dbReference type="EMBL" id="PZQS01000006">
    <property type="protein sequence ID" value="PVD29230.1"/>
    <property type="molecule type" value="Genomic_DNA"/>
</dbReference>
<feature type="repeat" description="ANK" evidence="1">
    <location>
        <begin position="30"/>
        <end position="62"/>
    </location>
</feature>
<sequence length="173" mass="18648">MAAPTSSVAIAAANGDIMVTAECNQCNRGTLWTPLHCATFQGHGKVIMHLLDYPVDMLAKDSQGRTPVDFASAIDAIWPFFEVAGCRQTSKADLIKMDIIKKILPTDPFPIKTDLLSLTQPGSAYVFNTDSLLNNRSDTTKAMAAAAGDVLAGDEDVHNVYSKPYSGMSIWHS</sequence>
<keyword evidence="1" id="KW-0040">ANK repeat</keyword>
<evidence type="ECO:0000313" key="2">
    <source>
        <dbReference type="EMBL" id="PVD29230.1"/>
    </source>
</evidence>
<dbReference type="InterPro" id="IPR036770">
    <property type="entry name" value="Ankyrin_rpt-contain_sf"/>
</dbReference>
<accession>A0A2T7P728</accession>
<dbReference type="Gene3D" id="1.25.40.20">
    <property type="entry name" value="Ankyrin repeat-containing domain"/>
    <property type="match status" value="1"/>
</dbReference>
<dbReference type="STRING" id="400727.A0A2T7P728"/>
<gene>
    <name evidence="2" type="ORF">C0Q70_11827</name>
</gene>
<dbReference type="SUPFAM" id="SSF48403">
    <property type="entry name" value="Ankyrin repeat"/>
    <property type="match status" value="1"/>
</dbReference>
<keyword evidence="3" id="KW-1185">Reference proteome</keyword>
<organism evidence="2 3">
    <name type="scientific">Pomacea canaliculata</name>
    <name type="common">Golden apple snail</name>
    <dbReference type="NCBI Taxonomy" id="400727"/>
    <lineage>
        <taxon>Eukaryota</taxon>
        <taxon>Metazoa</taxon>
        <taxon>Spiralia</taxon>
        <taxon>Lophotrochozoa</taxon>
        <taxon>Mollusca</taxon>
        <taxon>Gastropoda</taxon>
        <taxon>Caenogastropoda</taxon>
        <taxon>Architaenioglossa</taxon>
        <taxon>Ampullarioidea</taxon>
        <taxon>Ampullariidae</taxon>
        <taxon>Pomacea</taxon>
    </lineage>
</organism>
<dbReference type="InterPro" id="IPR002110">
    <property type="entry name" value="Ankyrin_rpt"/>
</dbReference>
<proteinExistence type="predicted"/>
<dbReference type="AlphaFoldDB" id="A0A2T7P728"/>
<evidence type="ECO:0000313" key="3">
    <source>
        <dbReference type="Proteomes" id="UP000245119"/>
    </source>
</evidence>
<dbReference type="OrthoDB" id="194358at2759"/>
<dbReference type="Proteomes" id="UP000245119">
    <property type="component" value="Linkage Group LG6"/>
</dbReference>
<comment type="caution">
    <text evidence="2">The sequence shown here is derived from an EMBL/GenBank/DDBJ whole genome shotgun (WGS) entry which is preliminary data.</text>
</comment>
<dbReference type="PROSITE" id="PS50088">
    <property type="entry name" value="ANK_REPEAT"/>
    <property type="match status" value="1"/>
</dbReference>
<dbReference type="Pfam" id="PF00023">
    <property type="entry name" value="Ank"/>
    <property type="match status" value="1"/>
</dbReference>
<reference evidence="2 3" key="1">
    <citation type="submission" date="2018-04" db="EMBL/GenBank/DDBJ databases">
        <title>The genome of golden apple snail Pomacea canaliculata provides insight into stress tolerance and invasive adaptation.</title>
        <authorList>
            <person name="Liu C."/>
            <person name="Liu B."/>
            <person name="Ren Y."/>
            <person name="Zhang Y."/>
            <person name="Wang H."/>
            <person name="Li S."/>
            <person name="Jiang F."/>
            <person name="Yin L."/>
            <person name="Zhang G."/>
            <person name="Qian W."/>
            <person name="Fan W."/>
        </authorList>
    </citation>
    <scope>NUCLEOTIDE SEQUENCE [LARGE SCALE GENOMIC DNA]</scope>
    <source>
        <strain evidence="2">SZHN2017</strain>
        <tissue evidence="2">Muscle</tissue>
    </source>
</reference>
<name>A0A2T7P728_POMCA</name>